<dbReference type="SMART" id="SM00320">
    <property type="entry name" value="WD40"/>
    <property type="match status" value="6"/>
</dbReference>
<feature type="repeat" description="WD" evidence="6">
    <location>
        <begin position="110"/>
        <end position="146"/>
    </location>
</feature>
<dbReference type="InterPro" id="IPR019775">
    <property type="entry name" value="WD40_repeat_CS"/>
</dbReference>
<keyword evidence="3 6" id="KW-0853">WD repeat</keyword>
<dbReference type="PROSITE" id="PS50294">
    <property type="entry name" value="WD_REPEATS_REGION"/>
    <property type="match status" value="1"/>
</dbReference>
<dbReference type="SUPFAM" id="SSF50978">
    <property type="entry name" value="WD40 repeat-like"/>
    <property type="match status" value="1"/>
</dbReference>
<dbReference type="InterPro" id="IPR049567">
    <property type="entry name" value="WDR59-like"/>
</dbReference>
<keyword evidence="4" id="KW-0677">Repeat</keyword>
<dbReference type="PANTHER" id="PTHR46170">
    <property type="entry name" value="GATOR COMPLEX PROTEIN WDR59"/>
    <property type="match status" value="1"/>
</dbReference>
<dbReference type="Gene3D" id="2.130.10.10">
    <property type="entry name" value="YVTN repeat-like/Quinoprotein amine dehydrogenase"/>
    <property type="match status" value="1"/>
</dbReference>
<dbReference type="InterPro" id="IPR001680">
    <property type="entry name" value="WD40_rpt"/>
</dbReference>
<dbReference type="Pfam" id="PF17120">
    <property type="entry name" value="zf-RING_16"/>
    <property type="match status" value="1"/>
</dbReference>
<proteinExistence type="inferred from homology"/>
<keyword evidence="2" id="KW-0926">Vacuole</keyword>
<dbReference type="InterPro" id="IPR015943">
    <property type="entry name" value="WD40/YVTN_repeat-like_dom_sf"/>
</dbReference>
<evidence type="ECO:0000256" key="4">
    <source>
        <dbReference type="ARBA" id="ARBA00022737"/>
    </source>
</evidence>
<dbReference type="CDD" id="cd16488">
    <property type="entry name" value="mRING-H2-C3H3C2_Mio-like"/>
    <property type="match status" value="1"/>
</dbReference>
<evidence type="ECO:0000256" key="1">
    <source>
        <dbReference type="ARBA" id="ARBA00004116"/>
    </source>
</evidence>
<dbReference type="GO" id="GO:0005774">
    <property type="term" value="C:vacuolar membrane"/>
    <property type="evidence" value="ECO:0007669"/>
    <property type="project" value="TreeGrafter"/>
</dbReference>
<evidence type="ECO:0000256" key="6">
    <source>
        <dbReference type="PROSITE-ProRule" id="PRU00221"/>
    </source>
</evidence>
<dbReference type="OrthoDB" id="311712at2759"/>
<dbReference type="GeneID" id="59325135"/>
<dbReference type="KEGG" id="tgb:HG536_0C01660"/>
<dbReference type="SMART" id="SM00591">
    <property type="entry name" value="RWD"/>
    <property type="match status" value="1"/>
</dbReference>
<evidence type="ECO:0000256" key="2">
    <source>
        <dbReference type="ARBA" id="ARBA00022554"/>
    </source>
</evidence>
<accession>A0A7G3ZER2</accession>
<evidence type="ECO:0000256" key="5">
    <source>
        <dbReference type="ARBA" id="ARBA00038452"/>
    </source>
</evidence>
<feature type="domain" description="RWD" evidence="8">
    <location>
        <begin position="431"/>
        <end position="542"/>
    </location>
</feature>
<dbReference type="RefSeq" id="XP_037138673.1">
    <property type="nucleotide sequence ID" value="XM_037282778.1"/>
</dbReference>
<reference evidence="9 10" key="1">
    <citation type="submission" date="2020-06" db="EMBL/GenBank/DDBJ databases">
        <title>The yeast mating-type switching endonuclease HO is a domesticated member of an unorthodox homing genetic element family.</title>
        <authorList>
            <person name="Coughlan A.Y."/>
            <person name="Lombardi L."/>
            <person name="Braun-Galleani S."/>
            <person name="Martos A.R."/>
            <person name="Galeote V."/>
            <person name="Bigey F."/>
            <person name="Dequin S."/>
            <person name="Byrne K.P."/>
            <person name="Wolfe K.H."/>
        </authorList>
    </citation>
    <scope>NUCLEOTIDE SEQUENCE [LARGE SCALE GENOMIC DNA]</scope>
    <source>
        <strain evidence="9 10">CBS764</strain>
    </source>
</reference>
<dbReference type="GO" id="GO:0035591">
    <property type="term" value="F:signaling adaptor activity"/>
    <property type="evidence" value="ECO:0007669"/>
    <property type="project" value="TreeGrafter"/>
</dbReference>
<feature type="region of interest" description="Disordered" evidence="7">
    <location>
        <begin position="568"/>
        <end position="589"/>
    </location>
</feature>
<keyword evidence="10" id="KW-1185">Reference proteome</keyword>
<feature type="repeat" description="WD" evidence="6">
    <location>
        <begin position="197"/>
        <end position="239"/>
    </location>
</feature>
<evidence type="ECO:0000256" key="7">
    <source>
        <dbReference type="SAM" id="MobiDB-lite"/>
    </source>
</evidence>
<comment type="subcellular location">
    <subcellularLocation>
        <location evidence="1">Vacuole</location>
    </subcellularLocation>
</comment>
<dbReference type="PANTHER" id="PTHR46170:SF1">
    <property type="entry name" value="GATOR COMPLEX PROTEIN WDR59"/>
    <property type="match status" value="1"/>
</dbReference>
<gene>
    <name evidence="9" type="ORF">HG536_0C01660</name>
</gene>
<dbReference type="InterPro" id="IPR036322">
    <property type="entry name" value="WD40_repeat_dom_sf"/>
</dbReference>
<evidence type="ECO:0000313" key="10">
    <source>
        <dbReference type="Proteomes" id="UP000515788"/>
    </source>
</evidence>
<feature type="region of interest" description="Disordered" evidence="7">
    <location>
        <begin position="595"/>
        <end position="614"/>
    </location>
</feature>
<evidence type="ECO:0000259" key="8">
    <source>
        <dbReference type="PROSITE" id="PS50908"/>
    </source>
</evidence>
<comment type="similarity">
    <text evidence="5">Belongs to the WD repeat WDR59 family.</text>
</comment>
<dbReference type="Proteomes" id="UP000515788">
    <property type="component" value="Chromosome 3"/>
</dbReference>
<dbReference type="AlphaFoldDB" id="A0A7G3ZER2"/>
<feature type="region of interest" description="Disordered" evidence="7">
    <location>
        <begin position="956"/>
        <end position="978"/>
    </location>
</feature>
<dbReference type="InterPro" id="IPR049566">
    <property type="entry name" value="WDR59_RTC1-like_RING_Znf"/>
</dbReference>
<organism evidence="9 10">
    <name type="scientific">Torulaspora globosa</name>
    <dbReference type="NCBI Taxonomy" id="48254"/>
    <lineage>
        <taxon>Eukaryota</taxon>
        <taxon>Fungi</taxon>
        <taxon>Dikarya</taxon>
        <taxon>Ascomycota</taxon>
        <taxon>Saccharomycotina</taxon>
        <taxon>Saccharomycetes</taxon>
        <taxon>Saccharomycetales</taxon>
        <taxon>Saccharomycetaceae</taxon>
        <taxon>Torulaspora</taxon>
    </lineage>
</organism>
<dbReference type="GO" id="GO:1904263">
    <property type="term" value="P:positive regulation of TORC1 signaling"/>
    <property type="evidence" value="ECO:0007669"/>
    <property type="project" value="TreeGrafter"/>
</dbReference>
<dbReference type="PROSITE" id="PS50908">
    <property type="entry name" value="RWD"/>
    <property type="match status" value="1"/>
</dbReference>
<dbReference type="PROSITE" id="PS00678">
    <property type="entry name" value="WD_REPEATS_1"/>
    <property type="match status" value="1"/>
</dbReference>
<dbReference type="GO" id="GO:0035859">
    <property type="term" value="C:Seh1-associated complex"/>
    <property type="evidence" value="ECO:0007669"/>
    <property type="project" value="TreeGrafter"/>
</dbReference>
<dbReference type="Pfam" id="PF00400">
    <property type="entry name" value="WD40"/>
    <property type="match status" value="1"/>
</dbReference>
<protein>
    <recommendedName>
        <fullName evidence="8">RWD domain-containing protein</fullName>
    </recommendedName>
</protein>
<dbReference type="InterPro" id="IPR006575">
    <property type="entry name" value="RWD_dom"/>
</dbReference>
<dbReference type="PROSITE" id="PS50082">
    <property type="entry name" value="WD_REPEATS_2"/>
    <property type="match status" value="2"/>
</dbReference>
<evidence type="ECO:0000313" key="9">
    <source>
        <dbReference type="EMBL" id="QLL31998.1"/>
    </source>
</evidence>
<name>A0A7G3ZER2_9SACH</name>
<sequence>MAGHVGEDPYESPTFGKSLSLRVDGDVNAISINPSGRDVVLASRQGLHVIDLDDPFSPPRWLRHVTPWQVADVQWCPHPAKPHWVISTSNQKAIIWNLARSSSDAIEHVLHKHFRAITDINFNSQRPDILATCSVDTYVHAWDMRSPGRPFYTTRDWFAGASQVKWSFKDQNVLASAHANDISIWDLRKGSTPLAKLVGHKSGVNSVDFNRFKSHEIMTASNDGTVKFWDYSTSGSELKKTIRADFPVWRGRYLPFGEGCCLLPTIGGGNSIYLASLKDQNASDNDSKLQPIYAFKGHSDRVIDFLWRSRNRTDTLLDEREFQLVTWSKDCDLRLWPVPEMIYSKVNFERGKRLEEKLPNYEYATYNREHDEQHFEPGNNNRRRKETFVTTSGLSKKNDVNYITWLSGVRMNHTASTDNIFSERSIQNLGEEVSSIGHKFPKIVFEKISVSTGELILNLNGPWSETNPEGYVFLRVEVSVPRNYPSRGCAPSFKIEDSGSLSSEQAQKIIGRLKEISQKYTDSGLYCLEPCLRHLLGESINLDDLSQEVEPLLNFEITDHIGFDNLSSVPSSENSSQIFTDASSDSESDNIKDALATSDNQPFRASDKRDLSFDSTPVPNECGAVWSPTGQLLCFFASESQLEKKQQAMLRLGGKEHTRQPRHSKNEVQLWGSHETSADNRALEKTARPKRYIQTIAGFSSAPRGANYSSDDQSSDGYSSDDFDDDWCDVLRNEMVVRTKLPALHGKFSKPFGSMHSDSAKTLDSSKKLKNIIFFKDFQHLIADRRELALEYQLTDSNLEKMTRNNALVAEKYNMEEISHCWQVLSDMLMKKEEDDPYDLVWDNHPMGIKWFVKEAIKYFEQKNNLQMLAMLFCVVANQFCPNQSKNSTDHESRIMKKKVESLVTFCTNDVVGSFRTDLHSHCSSSLASNSLEAINRSRHSPDDVSVKSEDYFSMRHHSYNGQPSGTTPPLPGRNHRTQAQTPDVYVQLLYDDVLESIENPNRNLLDPPEARKLASYSYQYAKLLSRWLLPIERVEMIKISFDAKKDSTDYEPQIADENRDLYGGIVTTWRQNEGDKPLFQNCNYCGLKVTRSIFVCQSCEHIMHSACATEWWQSSQECASGCRCRCPEVFPCT</sequence>
<evidence type="ECO:0000256" key="3">
    <source>
        <dbReference type="ARBA" id="ARBA00022574"/>
    </source>
</evidence>
<dbReference type="GO" id="GO:0034198">
    <property type="term" value="P:cellular response to amino acid starvation"/>
    <property type="evidence" value="ECO:0007669"/>
    <property type="project" value="TreeGrafter"/>
</dbReference>
<dbReference type="EMBL" id="CP059248">
    <property type="protein sequence ID" value="QLL31998.1"/>
    <property type="molecule type" value="Genomic_DNA"/>
</dbReference>